<evidence type="ECO:0000256" key="4">
    <source>
        <dbReference type="ARBA" id="ARBA00011738"/>
    </source>
</evidence>
<dbReference type="FunFam" id="2.60.120.620:FF:000016">
    <property type="entry name" value="Ectoine hydroxylase"/>
    <property type="match status" value="1"/>
</dbReference>
<protein>
    <recommendedName>
        <fullName evidence="10">Ectoine hydroxylase</fullName>
        <ecNumber evidence="10">1.14.11.55</ecNumber>
    </recommendedName>
</protein>
<dbReference type="NCBIfam" id="TIGR02408">
    <property type="entry name" value="ectoine_ThpD"/>
    <property type="match status" value="1"/>
</dbReference>
<dbReference type="KEGG" id="salb:XNR_4959"/>
<dbReference type="SUPFAM" id="SSF51197">
    <property type="entry name" value="Clavaminate synthase-like"/>
    <property type="match status" value="1"/>
</dbReference>
<dbReference type="EMBL" id="BNDZ01000005">
    <property type="protein sequence ID" value="GHI49130.1"/>
    <property type="molecule type" value="Genomic_DNA"/>
</dbReference>
<evidence type="ECO:0000256" key="3">
    <source>
        <dbReference type="ARBA" id="ARBA00007851"/>
    </source>
</evidence>
<comment type="similarity">
    <text evidence="3">Belongs to the PhyH family. EctD subfamily.</text>
</comment>
<evidence type="ECO:0000256" key="7">
    <source>
        <dbReference type="ARBA" id="ARBA00023002"/>
    </source>
</evidence>
<evidence type="ECO:0000313" key="14">
    <source>
        <dbReference type="Proteomes" id="UP001051844"/>
    </source>
</evidence>
<evidence type="ECO:0000256" key="2">
    <source>
        <dbReference type="ARBA" id="ARBA00004063"/>
    </source>
</evidence>
<organism evidence="11 14">
    <name type="scientific">Streptomyces albidoflavus</name>
    <dbReference type="NCBI Taxonomy" id="1886"/>
    <lineage>
        <taxon>Bacteria</taxon>
        <taxon>Bacillati</taxon>
        <taxon>Actinomycetota</taxon>
        <taxon>Actinomycetes</taxon>
        <taxon>Kitasatosporales</taxon>
        <taxon>Streptomycetaceae</taxon>
        <taxon>Streptomyces</taxon>
        <taxon>Streptomyces albidoflavus group</taxon>
    </lineage>
</organism>
<dbReference type="RefSeq" id="WP_003947423.1">
    <property type="nucleotide sequence ID" value="NC_020990.1"/>
</dbReference>
<evidence type="ECO:0000256" key="9">
    <source>
        <dbReference type="ARBA" id="ARBA00049228"/>
    </source>
</evidence>
<dbReference type="Gene3D" id="2.60.120.620">
    <property type="entry name" value="q2cbj1_9rhob like domain"/>
    <property type="match status" value="1"/>
</dbReference>
<evidence type="ECO:0000256" key="10">
    <source>
        <dbReference type="NCBIfam" id="TIGR02408"/>
    </source>
</evidence>
<evidence type="ECO:0000256" key="1">
    <source>
        <dbReference type="ARBA" id="ARBA00001954"/>
    </source>
</evidence>
<accession>A0A2M9SYH3</accession>
<dbReference type="Pfam" id="PF05721">
    <property type="entry name" value="PhyH"/>
    <property type="match status" value="1"/>
</dbReference>
<comment type="function">
    <text evidence="2">Involved in the biosynthesis of 5-hydroxyectoine, called compatible solute, which helps organisms to survive extreme osmotic stress by acting as a highly soluble organic osmolyte. Catalyzes the 2-oxoglutarate-dependent selective hydroxylation of L-ectoine to yield (4S,5S)-5-hydroxyectoine.</text>
</comment>
<comment type="caution">
    <text evidence="11">The sequence shown here is derived from an EMBL/GenBank/DDBJ whole genome shotgun (WGS) entry which is preliminary data.</text>
</comment>
<dbReference type="eggNOG" id="COG5285">
    <property type="taxonomic scope" value="Bacteria"/>
</dbReference>
<dbReference type="InterPro" id="IPR012774">
    <property type="entry name" value="EctD"/>
</dbReference>
<evidence type="ECO:0000256" key="5">
    <source>
        <dbReference type="ARBA" id="ARBA00022723"/>
    </source>
</evidence>
<reference evidence="12 13" key="1">
    <citation type="submission" date="2017-12" db="EMBL/GenBank/DDBJ databases">
        <title>Population genomics insights into the ecological differentiation and adaptive evolution in streptomycetes.</title>
        <authorList>
            <person name="Li Y."/>
            <person name="Huang Y."/>
        </authorList>
    </citation>
    <scope>NUCLEOTIDE SEQUENCE [LARGE SCALE GENOMIC DNA]</scope>
    <source>
        <strain evidence="12 13">FXJ.2339</strain>
    </source>
</reference>
<dbReference type="EC" id="1.14.11.55" evidence="10"/>
<reference evidence="11" key="2">
    <citation type="submission" date="2022-09" db="EMBL/GenBank/DDBJ databases">
        <title>Whole genome shotgun sequence of Streptomyces albidoflavus NBRC 12854.</title>
        <authorList>
            <person name="Komaki H."/>
            <person name="Tamura T."/>
        </authorList>
    </citation>
    <scope>NUCLEOTIDE SEQUENCE</scope>
    <source>
        <strain evidence="11">NBRC 12854</strain>
    </source>
</reference>
<dbReference type="EMBL" id="PKLK01000029">
    <property type="protein sequence ID" value="RZE34541.1"/>
    <property type="molecule type" value="Genomic_DNA"/>
</dbReference>
<dbReference type="PANTHER" id="PTHR20883:SF48">
    <property type="entry name" value="ECTOINE DIOXYGENASE"/>
    <property type="match status" value="1"/>
</dbReference>
<name>D6AVN1_9ACTN</name>
<accession>A0A126YE47</accession>
<gene>
    <name evidence="11" type="primary">ectD</name>
    <name evidence="12" type="synonym">thpD</name>
    <name evidence="12" type="ORF">C0Q91_25980</name>
    <name evidence="11" type="ORF">ScoT_53040</name>
</gene>
<dbReference type="PANTHER" id="PTHR20883">
    <property type="entry name" value="PHYTANOYL-COA DIOXYGENASE DOMAIN CONTAINING 1"/>
    <property type="match status" value="1"/>
</dbReference>
<evidence type="ECO:0000256" key="8">
    <source>
        <dbReference type="ARBA" id="ARBA00023004"/>
    </source>
</evidence>
<comment type="subunit">
    <text evidence="4">Homodimer.</text>
</comment>
<dbReference type="AlphaFoldDB" id="D6AVN1"/>
<comment type="catalytic activity">
    <reaction evidence="9">
        <text>L-ectoine + 2-oxoglutarate + O2 = 5-hydroxyectoine + succinate + CO2</text>
        <dbReference type="Rhea" id="RHEA:45740"/>
        <dbReference type="ChEBI" id="CHEBI:15379"/>
        <dbReference type="ChEBI" id="CHEBI:16526"/>
        <dbReference type="ChEBI" id="CHEBI:16810"/>
        <dbReference type="ChEBI" id="CHEBI:30031"/>
        <dbReference type="ChEBI" id="CHEBI:58515"/>
        <dbReference type="ChEBI" id="CHEBI:85413"/>
        <dbReference type="EC" id="1.14.11.55"/>
    </reaction>
</comment>
<comment type="cofactor">
    <cofactor evidence="1">
        <name>Fe(2+)</name>
        <dbReference type="ChEBI" id="CHEBI:29033"/>
    </cofactor>
</comment>
<dbReference type="Proteomes" id="UP001051844">
    <property type="component" value="Unassembled WGS sequence"/>
</dbReference>
<evidence type="ECO:0000313" key="13">
    <source>
        <dbReference type="Proteomes" id="UP000292095"/>
    </source>
</evidence>
<dbReference type="Proteomes" id="UP000292095">
    <property type="component" value="Unassembled WGS sequence"/>
</dbReference>
<evidence type="ECO:0000313" key="12">
    <source>
        <dbReference type="EMBL" id="RZE34541.1"/>
    </source>
</evidence>
<keyword evidence="5" id="KW-0479">Metal-binding</keyword>
<dbReference type="GO" id="GO:0005506">
    <property type="term" value="F:iron ion binding"/>
    <property type="evidence" value="ECO:0007669"/>
    <property type="project" value="UniProtKB-ARBA"/>
</dbReference>
<accession>A0A0X3WJG2</accession>
<keyword evidence="8" id="KW-0408">Iron</keyword>
<sequence>MTVASERTDLYPSRTATEVTIPRKDPVVWSPQDAPGPITRSDLQSYDDNGFLAVEELITPEEVGVYRSELDRLVADPLIRADERAIVEPKSEKVRSVFEIHKISEIFAGLVRDERLLGRARQILGSDVYVHQSRINVKPGFGASGFYWHSDFETWHAEDGLPRMRAVSVSIALTENYDTNGGLMIMPGSHRTYVGCNGVTPKDNYKRSLQMQDAGIPSDEVLTEFADRHGIKLFTGKAGSATWFDCNAMHGSGDNITPYPRSNVFIVFNSVDNAAEEPFAAPVRRPEFIGARDFTPVR</sequence>
<evidence type="ECO:0000313" key="11">
    <source>
        <dbReference type="EMBL" id="GHI49130.1"/>
    </source>
</evidence>
<keyword evidence="6 11" id="KW-0223">Dioxygenase</keyword>
<dbReference type="InterPro" id="IPR008775">
    <property type="entry name" value="Phytyl_CoA_dOase-like"/>
</dbReference>
<keyword evidence="7" id="KW-0560">Oxidoreductase</keyword>
<dbReference type="GO" id="GO:0016706">
    <property type="term" value="F:2-oxoglutarate-dependent dioxygenase activity"/>
    <property type="evidence" value="ECO:0007669"/>
    <property type="project" value="InterPro"/>
</dbReference>
<proteinExistence type="inferred from homology"/>
<accession>D6AVN1</accession>
<evidence type="ECO:0000256" key="6">
    <source>
        <dbReference type="ARBA" id="ARBA00022964"/>
    </source>
</evidence>